<dbReference type="PANTHER" id="PTHR37941">
    <property type="entry name" value="FUMARASE E-RELATED"/>
    <property type="match status" value="1"/>
</dbReference>
<keyword evidence="2" id="KW-1185">Reference proteome</keyword>
<dbReference type="STRING" id="1907939.BKL49_00715"/>
<dbReference type="Gene3D" id="1.20.120.330">
    <property type="entry name" value="Nucleotidyltransferases domain 2"/>
    <property type="match status" value="1"/>
</dbReference>
<dbReference type="Proteomes" id="UP000188602">
    <property type="component" value="Unassembled WGS sequence"/>
</dbReference>
<dbReference type="NCBIfam" id="NF008234">
    <property type="entry name" value="PRK11001.1"/>
    <property type="match status" value="1"/>
</dbReference>
<dbReference type="EMBL" id="MLHQ01000001">
    <property type="protein sequence ID" value="OOF60288.1"/>
    <property type="molecule type" value="Genomic_DNA"/>
</dbReference>
<evidence type="ECO:0000313" key="1">
    <source>
        <dbReference type="EMBL" id="OOF60288.1"/>
    </source>
</evidence>
<dbReference type="Pfam" id="PF05068">
    <property type="entry name" value="MtlR"/>
    <property type="match status" value="1"/>
</dbReference>
<dbReference type="PANTHER" id="PTHR37941:SF1">
    <property type="entry name" value="FUMARASE E-RELATED"/>
    <property type="match status" value="1"/>
</dbReference>
<protein>
    <submittedName>
        <fullName evidence="1">MltR family transcriptional regulator</fullName>
    </submittedName>
</protein>
<dbReference type="AlphaFoldDB" id="A0A1V3JVC7"/>
<accession>A0A1V3JVC7</accession>
<sequence length="170" mass="19041">MSLECIYEKLNEAGSARGFIIASVAIFDEAVDSLINRVFRKTDFAVKSVVDSLFETSGPLADLSVRLKVLLGLGVFDSPVFEDIAHFVHLKDQLNNDEKDYNFSDSLIIDFAQHLNFVEDKAILDFPPETSPPDSLLFQMKQQRKEKVVRSCLTLAVTAICDKLQIESPL</sequence>
<reference evidence="1 2" key="1">
    <citation type="submission" date="2016-10" db="EMBL/GenBank/DDBJ databases">
        <title>Rodentibacter gen. nov. and new species.</title>
        <authorList>
            <person name="Christensen H."/>
        </authorList>
    </citation>
    <scope>NUCLEOTIDE SEQUENCE [LARGE SCALE GENOMIC DNA]</scope>
    <source>
        <strain evidence="1 2">Ac151</strain>
    </source>
</reference>
<dbReference type="InterPro" id="IPR038026">
    <property type="entry name" value="MtlR-like_sf"/>
</dbReference>
<comment type="caution">
    <text evidence="1">The sequence shown here is derived from an EMBL/GenBank/DDBJ whole genome shotgun (WGS) entry which is preliminary data.</text>
</comment>
<organism evidence="1 2">
    <name type="scientific">Rodentibacter myodis</name>
    <dbReference type="NCBI Taxonomy" id="1907939"/>
    <lineage>
        <taxon>Bacteria</taxon>
        <taxon>Pseudomonadati</taxon>
        <taxon>Pseudomonadota</taxon>
        <taxon>Gammaproteobacteria</taxon>
        <taxon>Pasteurellales</taxon>
        <taxon>Pasteurellaceae</taxon>
        <taxon>Rodentibacter</taxon>
    </lineage>
</organism>
<dbReference type="SUPFAM" id="SSF158668">
    <property type="entry name" value="MtlR-like"/>
    <property type="match status" value="1"/>
</dbReference>
<evidence type="ECO:0000313" key="2">
    <source>
        <dbReference type="Proteomes" id="UP000188602"/>
    </source>
</evidence>
<gene>
    <name evidence="1" type="ORF">BKL49_00715</name>
</gene>
<proteinExistence type="predicted"/>
<dbReference type="InterPro" id="IPR007761">
    <property type="entry name" value="MtlR-like"/>
</dbReference>
<dbReference type="RefSeq" id="WP_244151923.1">
    <property type="nucleotide sequence ID" value="NZ_MLHQ01000001.1"/>
</dbReference>
<dbReference type="GO" id="GO:0045892">
    <property type="term" value="P:negative regulation of DNA-templated transcription"/>
    <property type="evidence" value="ECO:0007669"/>
    <property type="project" value="TreeGrafter"/>
</dbReference>
<name>A0A1V3JVC7_9PAST</name>